<proteinExistence type="predicted"/>
<sequence>MDTSVQFPLNPAVSIIIDFNKYDNRQKHPVYAFYLQRIIIDPKGYNKLTVGVPRAFLDKMKIESRKTELLKLMDDRTYTKFHSKKSHTRVVVYKDGTLKFKGPKRTFANEVHINKNTFLTLLHFVDNNFNRNDEKGDENRDDKINNKKRRSNIAGPYAVEVENSESSSDAEIVNIETDGEESGTEKSDYGCY</sequence>
<name>A0A7M7GCM3_NASVI</name>
<feature type="compositionally biased region" description="Basic and acidic residues" evidence="1">
    <location>
        <begin position="183"/>
        <end position="192"/>
    </location>
</feature>
<evidence type="ECO:0000313" key="2">
    <source>
        <dbReference type="EnsemblMetazoa" id="XP_003424576"/>
    </source>
</evidence>
<protein>
    <submittedName>
        <fullName evidence="2">Uncharacterized protein</fullName>
    </submittedName>
</protein>
<dbReference type="GeneID" id="100680009"/>
<accession>A0A7M7GCM3</accession>
<feature type="compositionally biased region" description="Basic and acidic residues" evidence="1">
    <location>
        <begin position="131"/>
        <end position="145"/>
    </location>
</feature>
<dbReference type="InParanoid" id="A0A7M7GCM3"/>
<evidence type="ECO:0000256" key="1">
    <source>
        <dbReference type="SAM" id="MobiDB-lite"/>
    </source>
</evidence>
<reference evidence="2" key="1">
    <citation type="submission" date="2021-01" db="UniProtKB">
        <authorList>
            <consortium name="EnsemblMetazoa"/>
        </authorList>
    </citation>
    <scope>IDENTIFICATION</scope>
</reference>
<feature type="region of interest" description="Disordered" evidence="1">
    <location>
        <begin position="130"/>
        <end position="192"/>
    </location>
</feature>
<dbReference type="RefSeq" id="XP_003424576.1">
    <property type="nucleotide sequence ID" value="XM_003424528.4"/>
</dbReference>
<dbReference type="Proteomes" id="UP000002358">
    <property type="component" value="Chromosome 5"/>
</dbReference>
<dbReference type="KEGG" id="nvi:100680009"/>
<dbReference type="EnsemblMetazoa" id="XM_003424528">
    <property type="protein sequence ID" value="XP_003424576"/>
    <property type="gene ID" value="LOC100680009"/>
</dbReference>
<keyword evidence="3" id="KW-1185">Reference proteome</keyword>
<evidence type="ECO:0000313" key="3">
    <source>
        <dbReference type="Proteomes" id="UP000002358"/>
    </source>
</evidence>
<dbReference type="AlphaFoldDB" id="A0A7M7GCM3"/>
<organism evidence="2 3">
    <name type="scientific">Nasonia vitripennis</name>
    <name type="common">Parasitic wasp</name>
    <dbReference type="NCBI Taxonomy" id="7425"/>
    <lineage>
        <taxon>Eukaryota</taxon>
        <taxon>Metazoa</taxon>
        <taxon>Ecdysozoa</taxon>
        <taxon>Arthropoda</taxon>
        <taxon>Hexapoda</taxon>
        <taxon>Insecta</taxon>
        <taxon>Pterygota</taxon>
        <taxon>Neoptera</taxon>
        <taxon>Endopterygota</taxon>
        <taxon>Hymenoptera</taxon>
        <taxon>Apocrita</taxon>
        <taxon>Proctotrupomorpha</taxon>
        <taxon>Chalcidoidea</taxon>
        <taxon>Pteromalidae</taxon>
        <taxon>Pteromalinae</taxon>
        <taxon>Nasonia</taxon>
    </lineage>
</organism>